<gene>
    <name evidence="2" type="ordered locus">Mesil_2999</name>
</gene>
<accession>D7BDL7</accession>
<organism evidence="2 3">
    <name type="scientific">Allomeiothermus silvanus (strain ATCC 700542 / DSM 9946 / NBRC 106475 / NCIMB 13440 / VI-R2)</name>
    <name type="common">Thermus silvanus</name>
    <dbReference type="NCBI Taxonomy" id="526227"/>
    <lineage>
        <taxon>Bacteria</taxon>
        <taxon>Thermotogati</taxon>
        <taxon>Deinococcota</taxon>
        <taxon>Deinococci</taxon>
        <taxon>Thermales</taxon>
        <taxon>Thermaceae</taxon>
        <taxon>Allomeiothermus</taxon>
    </lineage>
</organism>
<dbReference type="EMBL" id="CP002042">
    <property type="protein sequence ID" value="ADH64837.1"/>
    <property type="molecule type" value="Genomic_DNA"/>
</dbReference>
<sequence length="110" mass="12334">MKLEGEAKLVRIFIGESDRWQGKPLYEAIVLEAKRQGLAGATVFKGVTGFGAHSRIHSAKILQLSEDLPMMIEIVDAEEKVRAFLPALEAMVGEGLVTMERVEVIRYRHR</sequence>
<dbReference type="SUPFAM" id="SSF54913">
    <property type="entry name" value="GlnB-like"/>
    <property type="match status" value="1"/>
</dbReference>
<evidence type="ECO:0000313" key="3">
    <source>
        <dbReference type="Proteomes" id="UP000001916"/>
    </source>
</evidence>
<evidence type="ECO:0000256" key="1">
    <source>
        <dbReference type="ARBA" id="ARBA00010554"/>
    </source>
</evidence>
<dbReference type="AlphaFoldDB" id="D7BDL7"/>
<dbReference type="PANTHER" id="PTHR35983:SF1">
    <property type="entry name" value="UPF0166 PROTEIN TM_0021"/>
    <property type="match status" value="1"/>
</dbReference>
<name>D7BDL7_ALLS1</name>
<dbReference type="OrthoDB" id="9795599at2"/>
<dbReference type="PANTHER" id="PTHR35983">
    <property type="entry name" value="UPF0166 PROTEIN TM_0021"/>
    <property type="match status" value="1"/>
</dbReference>
<dbReference type="Gene3D" id="3.30.70.120">
    <property type="match status" value="1"/>
</dbReference>
<dbReference type="Pfam" id="PF02641">
    <property type="entry name" value="DUF190"/>
    <property type="match status" value="1"/>
</dbReference>
<comment type="similarity">
    <text evidence="1">Belongs to the UPF0166 family.</text>
</comment>
<dbReference type="RefSeq" id="WP_013159369.1">
    <property type="nucleotide sequence ID" value="NC_014212.1"/>
</dbReference>
<dbReference type="InterPro" id="IPR011322">
    <property type="entry name" value="N-reg_PII-like_a/b"/>
</dbReference>
<proteinExistence type="inferred from homology"/>
<dbReference type="STRING" id="526227.Mesil_2999"/>
<dbReference type="eggNOG" id="COG1993">
    <property type="taxonomic scope" value="Bacteria"/>
</dbReference>
<evidence type="ECO:0000313" key="2">
    <source>
        <dbReference type="EMBL" id="ADH64837.1"/>
    </source>
</evidence>
<dbReference type="Proteomes" id="UP000001916">
    <property type="component" value="Chromosome"/>
</dbReference>
<dbReference type="InterPro" id="IPR015867">
    <property type="entry name" value="N-reg_PII/ATP_PRibTrfase_C"/>
</dbReference>
<protein>
    <submittedName>
        <fullName evidence="2">Uncharacterized protein</fullName>
    </submittedName>
</protein>
<reference evidence="2 3" key="1">
    <citation type="journal article" date="2010" name="Stand. Genomic Sci.">
        <title>Complete genome sequence of Meiothermus silvanus type strain (VI-R2).</title>
        <authorList>
            <person name="Sikorski J."/>
            <person name="Tindall B.J."/>
            <person name="Lowry S."/>
            <person name="Lucas S."/>
            <person name="Nolan M."/>
            <person name="Copeland A."/>
            <person name="Glavina Del Rio T."/>
            <person name="Tice H."/>
            <person name="Cheng J.F."/>
            <person name="Han C."/>
            <person name="Pitluck S."/>
            <person name="Liolios K."/>
            <person name="Ivanova N."/>
            <person name="Mavromatis K."/>
            <person name="Mikhailova N."/>
            <person name="Pati A."/>
            <person name="Goodwin L."/>
            <person name="Chen A."/>
            <person name="Palaniappan K."/>
            <person name="Land M."/>
            <person name="Hauser L."/>
            <person name="Chang Y.J."/>
            <person name="Jeffries C.D."/>
            <person name="Rohde M."/>
            <person name="Goker M."/>
            <person name="Woyke T."/>
            <person name="Bristow J."/>
            <person name="Eisen J.A."/>
            <person name="Markowitz V."/>
            <person name="Hugenholtz P."/>
            <person name="Kyrpides N.C."/>
            <person name="Klenk H.P."/>
            <person name="Lapidus A."/>
        </authorList>
    </citation>
    <scope>NUCLEOTIDE SEQUENCE [LARGE SCALE GENOMIC DNA]</scope>
    <source>
        <strain evidence="3">ATCC 700542 / DSM 9946 / VI-R2</strain>
    </source>
</reference>
<dbReference type="KEGG" id="msv:Mesil_2999"/>
<dbReference type="HOGENOM" id="CLU_146749_0_1_0"/>
<dbReference type="InterPro" id="IPR003793">
    <property type="entry name" value="UPF0166"/>
</dbReference>
<keyword evidence="3" id="KW-1185">Reference proteome</keyword>